<evidence type="ECO:0000313" key="1">
    <source>
        <dbReference type="EMBL" id="SMP27808.1"/>
    </source>
</evidence>
<dbReference type="RefSeq" id="WP_283413631.1">
    <property type="nucleotide sequence ID" value="NZ_FXUA01000005.1"/>
</dbReference>
<gene>
    <name evidence="1" type="ORF">SAMN06265367_105172</name>
</gene>
<dbReference type="EMBL" id="FXUA01000005">
    <property type="protein sequence ID" value="SMP27808.1"/>
    <property type="molecule type" value="Genomic_DNA"/>
</dbReference>
<name>A0ABY1P716_9BACT</name>
<organism evidence="1 2">
    <name type="scientific">Algoriphagus winogradskyi</name>
    <dbReference type="NCBI Taxonomy" id="237017"/>
    <lineage>
        <taxon>Bacteria</taxon>
        <taxon>Pseudomonadati</taxon>
        <taxon>Bacteroidota</taxon>
        <taxon>Cytophagia</taxon>
        <taxon>Cytophagales</taxon>
        <taxon>Cyclobacteriaceae</taxon>
        <taxon>Algoriphagus</taxon>
    </lineage>
</organism>
<protein>
    <submittedName>
        <fullName evidence="1">Uncharacterized protein</fullName>
    </submittedName>
</protein>
<dbReference type="Proteomes" id="UP001157915">
    <property type="component" value="Unassembled WGS sequence"/>
</dbReference>
<comment type="caution">
    <text evidence="1">The sequence shown here is derived from an EMBL/GenBank/DDBJ whole genome shotgun (WGS) entry which is preliminary data.</text>
</comment>
<sequence>MNQGENPIFQSHNISYYTEVMFKFAPKDYAKDHFDILRQSVYYSAGLTKNLTVLTGIIAQMQLRSSGTQFDVYYGPTVALKWNFQPKVRETFDMVSNDVD</sequence>
<evidence type="ECO:0000313" key="2">
    <source>
        <dbReference type="Proteomes" id="UP001157915"/>
    </source>
</evidence>
<accession>A0ABY1P716</accession>
<keyword evidence="2" id="KW-1185">Reference proteome</keyword>
<reference evidence="1 2" key="1">
    <citation type="submission" date="2017-05" db="EMBL/GenBank/DDBJ databases">
        <authorList>
            <person name="Varghese N."/>
            <person name="Submissions S."/>
        </authorList>
    </citation>
    <scope>NUCLEOTIDE SEQUENCE [LARGE SCALE GENOMIC DNA]</scope>
    <source>
        <strain evidence="1 2">DSM 15360</strain>
    </source>
</reference>
<proteinExistence type="predicted"/>